<evidence type="ECO:0000256" key="1">
    <source>
        <dbReference type="ARBA" id="ARBA00022491"/>
    </source>
</evidence>
<keyword evidence="1" id="KW-0678">Repressor</keyword>
<dbReference type="RefSeq" id="WP_068265958.1">
    <property type="nucleotide sequence ID" value="NZ_LWSK01000103.1"/>
</dbReference>
<evidence type="ECO:0000313" key="7">
    <source>
        <dbReference type="Proteomes" id="UP000322699"/>
    </source>
</evidence>
<dbReference type="PANTHER" id="PTHR30146">
    <property type="entry name" value="LACI-RELATED TRANSCRIPTIONAL REPRESSOR"/>
    <property type="match status" value="1"/>
</dbReference>
<accession>A0A5B1CK30</accession>
<dbReference type="Proteomes" id="UP000322699">
    <property type="component" value="Unassembled WGS sequence"/>
</dbReference>
<dbReference type="SUPFAM" id="SSF47413">
    <property type="entry name" value="lambda repressor-like DNA-binding domains"/>
    <property type="match status" value="1"/>
</dbReference>
<protein>
    <submittedName>
        <fullName evidence="6">HTH-type transcriptional repressor PurR</fullName>
    </submittedName>
</protein>
<dbReference type="SUPFAM" id="SSF53822">
    <property type="entry name" value="Periplasmic binding protein-like I"/>
    <property type="match status" value="1"/>
</dbReference>
<dbReference type="Gene3D" id="1.10.260.40">
    <property type="entry name" value="lambda repressor-like DNA-binding domains"/>
    <property type="match status" value="1"/>
</dbReference>
<evidence type="ECO:0000259" key="5">
    <source>
        <dbReference type="PROSITE" id="PS50932"/>
    </source>
</evidence>
<dbReference type="AlphaFoldDB" id="A0A5B1CK30"/>
<dbReference type="SMART" id="SM00354">
    <property type="entry name" value="HTH_LACI"/>
    <property type="match status" value="1"/>
</dbReference>
<comment type="caution">
    <text evidence="6">The sequence shown here is derived from an EMBL/GenBank/DDBJ whole genome shotgun (WGS) entry which is preliminary data.</text>
</comment>
<dbReference type="EMBL" id="VRLW01000001">
    <property type="protein sequence ID" value="KAA1260651.1"/>
    <property type="molecule type" value="Genomic_DNA"/>
</dbReference>
<dbReference type="Gene3D" id="3.40.50.2300">
    <property type="match status" value="2"/>
</dbReference>
<dbReference type="InterPro" id="IPR046335">
    <property type="entry name" value="LacI/GalR-like_sensor"/>
</dbReference>
<keyword evidence="2" id="KW-0805">Transcription regulation</keyword>
<dbReference type="PANTHER" id="PTHR30146:SF148">
    <property type="entry name" value="HTH-TYPE TRANSCRIPTIONAL REPRESSOR PURR-RELATED"/>
    <property type="match status" value="1"/>
</dbReference>
<dbReference type="PROSITE" id="PS00356">
    <property type="entry name" value="HTH_LACI_1"/>
    <property type="match status" value="1"/>
</dbReference>
<keyword evidence="3" id="KW-0238">DNA-binding</keyword>
<dbReference type="CDD" id="cd01392">
    <property type="entry name" value="HTH_LacI"/>
    <property type="match status" value="1"/>
</dbReference>
<evidence type="ECO:0000256" key="4">
    <source>
        <dbReference type="ARBA" id="ARBA00023163"/>
    </source>
</evidence>
<dbReference type="OrthoDB" id="269117at2"/>
<dbReference type="PRINTS" id="PR00036">
    <property type="entry name" value="HTHLACI"/>
</dbReference>
<dbReference type="InterPro" id="IPR028082">
    <property type="entry name" value="Peripla_BP_I"/>
</dbReference>
<dbReference type="Pfam" id="PF13377">
    <property type="entry name" value="Peripla_BP_3"/>
    <property type="match status" value="1"/>
</dbReference>
<feature type="domain" description="HTH lacI-type" evidence="5">
    <location>
        <begin position="6"/>
        <end position="60"/>
    </location>
</feature>
<dbReference type="PROSITE" id="PS50932">
    <property type="entry name" value="HTH_LACI_2"/>
    <property type="match status" value="1"/>
</dbReference>
<evidence type="ECO:0000256" key="2">
    <source>
        <dbReference type="ARBA" id="ARBA00023015"/>
    </source>
</evidence>
<dbReference type="GO" id="GO:0003700">
    <property type="term" value="F:DNA-binding transcription factor activity"/>
    <property type="evidence" value="ECO:0007669"/>
    <property type="project" value="TreeGrafter"/>
</dbReference>
<keyword evidence="4" id="KW-0804">Transcription</keyword>
<organism evidence="6 7">
    <name type="scientific">Rubripirellula obstinata</name>
    <dbReference type="NCBI Taxonomy" id="406547"/>
    <lineage>
        <taxon>Bacteria</taxon>
        <taxon>Pseudomonadati</taxon>
        <taxon>Planctomycetota</taxon>
        <taxon>Planctomycetia</taxon>
        <taxon>Pirellulales</taxon>
        <taxon>Pirellulaceae</taxon>
        <taxon>Rubripirellula</taxon>
    </lineage>
</organism>
<proteinExistence type="predicted"/>
<dbReference type="InterPro" id="IPR000843">
    <property type="entry name" value="HTH_LacI"/>
</dbReference>
<dbReference type="Pfam" id="PF00356">
    <property type="entry name" value="LacI"/>
    <property type="match status" value="1"/>
</dbReference>
<dbReference type="GO" id="GO:0000976">
    <property type="term" value="F:transcription cis-regulatory region binding"/>
    <property type="evidence" value="ECO:0007669"/>
    <property type="project" value="TreeGrafter"/>
</dbReference>
<keyword evidence="7" id="KW-1185">Reference proteome</keyword>
<reference evidence="6 7" key="1">
    <citation type="submission" date="2019-08" db="EMBL/GenBank/DDBJ databases">
        <title>Deep-cultivation of Planctomycetes and their phenomic and genomic characterization uncovers novel biology.</title>
        <authorList>
            <person name="Wiegand S."/>
            <person name="Jogler M."/>
            <person name="Boedeker C."/>
            <person name="Pinto D."/>
            <person name="Vollmers J."/>
            <person name="Rivas-Marin E."/>
            <person name="Kohn T."/>
            <person name="Peeters S.H."/>
            <person name="Heuer A."/>
            <person name="Rast P."/>
            <person name="Oberbeckmann S."/>
            <person name="Bunk B."/>
            <person name="Jeske O."/>
            <person name="Meyerdierks A."/>
            <person name="Storesund J.E."/>
            <person name="Kallscheuer N."/>
            <person name="Luecker S."/>
            <person name="Lage O.M."/>
            <person name="Pohl T."/>
            <person name="Merkel B.J."/>
            <person name="Hornburger P."/>
            <person name="Mueller R.-W."/>
            <person name="Bruemmer F."/>
            <person name="Labrenz M."/>
            <person name="Spormann A.M."/>
            <person name="Op Den Camp H."/>
            <person name="Overmann J."/>
            <person name="Amann R."/>
            <person name="Jetten M.S.M."/>
            <person name="Mascher T."/>
            <person name="Medema M.H."/>
            <person name="Devos D.P."/>
            <person name="Kaster A.-K."/>
            <person name="Ovreas L."/>
            <person name="Rohde M."/>
            <person name="Galperin M.Y."/>
            <person name="Jogler C."/>
        </authorList>
    </citation>
    <scope>NUCLEOTIDE SEQUENCE [LARGE SCALE GENOMIC DNA]</scope>
    <source>
        <strain evidence="6 7">LF1</strain>
    </source>
</reference>
<evidence type="ECO:0000313" key="6">
    <source>
        <dbReference type="EMBL" id="KAA1260651.1"/>
    </source>
</evidence>
<gene>
    <name evidence="6" type="primary">purR</name>
    <name evidence="6" type="ORF">LF1_31910</name>
</gene>
<evidence type="ECO:0000256" key="3">
    <source>
        <dbReference type="ARBA" id="ARBA00023125"/>
    </source>
</evidence>
<name>A0A5B1CK30_9BACT</name>
<sequence length="338" mass="36369">MKLTPPTIKDIADRANVSISTVSRALNNKSVVRQDTRTAVLEAAKLLGYEVNVFARGLAGGQSMTIGVVSREIGCTLYDTVMQGVIRGFAGTGYSPIFIEGQSGEDFGGEMIQKLISRRVDGIMTLGGDDTFPENLLNHLPEELPAIVIGKSVKGWEKRCVVTDNFGASYQATQLLIENGHRDIAIIRGDMHIQDAISRYDGYCKALEDANLKVLPDLIQNGDFLAHSGLMGIHALLARGKPFTAVVCGNDQMAIGAKLALQRRGIRVPEDVSLIGFDDEPLSAYVSPPLTTLRQSGVEMGRIAAKGLIDLISAGSCELPLLACELVERESVAKLRST</sequence>
<dbReference type="InterPro" id="IPR010982">
    <property type="entry name" value="Lambda_DNA-bd_dom_sf"/>
</dbReference>